<dbReference type="Proteomes" id="UP000762676">
    <property type="component" value="Unassembled WGS sequence"/>
</dbReference>
<sequence length="111" mass="12386">MGELLDTRELLNCFVFPVSAQLGTSFLQDAKNAASKRISRDERCPVPCVTCWAGRDATSPRERENRAARCEWTLIILSILMDVYEDCACLGVPPSPDQDNVGHSPLFIVTW</sequence>
<organism evidence="1 2">
    <name type="scientific">Elysia marginata</name>
    <dbReference type="NCBI Taxonomy" id="1093978"/>
    <lineage>
        <taxon>Eukaryota</taxon>
        <taxon>Metazoa</taxon>
        <taxon>Spiralia</taxon>
        <taxon>Lophotrochozoa</taxon>
        <taxon>Mollusca</taxon>
        <taxon>Gastropoda</taxon>
        <taxon>Heterobranchia</taxon>
        <taxon>Euthyneura</taxon>
        <taxon>Panpulmonata</taxon>
        <taxon>Sacoglossa</taxon>
        <taxon>Placobranchoidea</taxon>
        <taxon>Plakobranchidae</taxon>
        <taxon>Elysia</taxon>
    </lineage>
</organism>
<comment type="caution">
    <text evidence="1">The sequence shown here is derived from an EMBL/GenBank/DDBJ whole genome shotgun (WGS) entry which is preliminary data.</text>
</comment>
<reference evidence="1 2" key="1">
    <citation type="journal article" date="2021" name="Elife">
        <title>Chloroplast acquisition without the gene transfer in kleptoplastic sea slugs, Plakobranchus ocellatus.</title>
        <authorList>
            <person name="Maeda T."/>
            <person name="Takahashi S."/>
            <person name="Yoshida T."/>
            <person name="Shimamura S."/>
            <person name="Takaki Y."/>
            <person name="Nagai Y."/>
            <person name="Toyoda A."/>
            <person name="Suzuki Y."/>
            <person name="Arimoto A."/>
            <person name="Ishii H."/>
            <person name="Satoh N."/>
            <person name="Nishiyama T."/>
            <person name="Hasebe M."/>
            <person name="Maruyama T."/>
            <person name="Minagawa J."/>
            <person name="Obokata J."/>
            <person name="Shigenobu S."/>
        </authorList>
    </citation>
    <scope>NUCLEOTIDE SEQUENCE [LARGE SCALE GENOMIC DNA]</scope>
</reference>
<gene>
    <name evidence="1" type="ORF">ElyMa_003550000</name>
</gene>
<dbReference type="EMBL" id="BMAT01007266">
    <property type="protein sequence ID" value="GFR61188.1"/>
    <property type="molecule type" value="Genomic_DNA"/>
</dbReference>
<name>A0AAV4EL62_9GAST</name>
<dbReference type="AlphaFoldDB" id="A0AAV4EL62"/>
<proteinExistence type="predicted"/>
<protein>
    <submittedName>
        <fullName evidence="1">Uncharacterized protein</fullName>
    </submittedName>
</protein>
<keyword evidence="2" id="KW-1185">Reference proteome</keyword>
<evidence type="ECO:0000313" key="2">
    <source>
        <dbReference type="Proteomes" id="UP000762676"/>
    </source>
</evidence>
<accession>A0AAV4EL62</accession>
<evidence type="ECO:0000313" key="1">
    <source>
        <dbReference type="EMBL" id="GFR61188.1"/>
    </source>
</evidence>